<evidence type="ECO:0000256" key="6">
    <source>
        <dbReference type="ARBA" id="ARBA00047941"/>
    </source>
</evidence>
<comment type="catalytic activity">
    <reaction evidence="6">
        <text>arsenic triglutathione + [thioredoxin]-dithiol + S-adenosyl-L-methionine + 2 H2O = methylarsonous acid + [thioredoxin]-disulfide + 3 glutathione + S-adenosyl-L-homocysteine + H(+)</text>
        <dbReference type="Rhea" id="RHEA:69460"/>
        <dbReference type="Rhea" id="RHEA-COMP:10698"/>
        <dbReference type="Rhea" id="RHEA-COMP:10700"/>
        <dbReference type="ChEBI" id="CHEBI:15377"/>
        <dbReference type="ChEBI" id="CHEBI:15378"/>
        <dbReference type="ChEBI" id="CHEBI:17826"/>
        <dbReference type="ChEBI" id="CHEBI:29950"/>
        <dbReference type="ChEBI" id="CHEBI:50058"/>
        <dbReference type="ChEBI" id="CHEBI:57856"/>
        <dbReference type="ChEBI" id="CHEBI:57925"/>
        <dbReference type="ChEBI" id="CHEBI:59789"/>
        <dbReference type="ChEBI" id="CHEBI:183640"/>
        <dbReference type="EC" id="2.1.1.137"/>
    </reaction>
</comment>
<accession>A0A833GYB2</accession>
<dbReference type="EMBL" id="WBUI01000026">
    <property type="protein sequence ID" value="KAB2929795.1"/>
    <property type="molecule type" value="Genomic_DNA"/>
</dbReference>
<evidence type="ECO:0000313" key="10">
    <source>
        <dbReference type="EMBL" id="KAB2929795.1"/>
    </source>
</evidence>
<gene>
    <name evidence="10" type="primary">arsM</name>
    <name evidence="10" type="ORF">F9K24_18710</name>
</gene>
<feature type="domain" description="Methyltransferase" evidence="9">
    <location>
        <begin position="70"/>
        <end position="216"/>
    </location>
</feature>
<sequence>MNQETVKEYVRDRYGSIASRGGGGCCGSASRQSEKLSESVGYSHEEMNAVPEGANLGLGCGNPLASESIKTGETVLDLGSGAGFDAFLAARQVGPEGKVIGVDMTPQMIARARANAEKAGVKNVEFRLGEIENLPVADGAIDLIISNCVINLVPDKAAVFRDAFRVLKSGGRMMVSDIVVKSPLPEEVNSFLPAIGACVGGASLLADYTAAIAAAGFKDVRILQESGIPAEWLDDPDLRALAAKQGYSAERVAALAADVVSIKVSAVKR</sequence>
<evidence type="ECO:0000256" key="2">
    <source>
        <dbReference type="ARBA" id="ARBA00022691"/>
    </source>
</evidence>
<dbReference type="EC" id="2.1.1.137" evidence="4"/>
<comment type="catalytic activity">
    <reaction evidence="8">
        <text>arsenic triglutathione + 3 [thioredoxin]-dithiol + 3 S-adenosyl-L-methionine = trimethylarsine + 3 [thioredoxin]-disulfide + 3 glutathione + 3 S-adenosyl-L-homocysteine + 3 H(+)</text>
        <dbReference type="Rhea" id="RHEA:69432"/>
        <dbReference type="Rhea" id="RHEA-COMP:10698"/>
        <dbReference type="Rhea" id="RHEA-COMP:10700"/>
        <dbReference type="ChEBI" id="CHEBI:15378"/>
        <dbReference type="ChEBI" id="CHEBI:27130"/>
        <dbReference type="ChEBI" id="CHEBI:29950"/>
        <dbReference type="ChEBI" id="CHEBI:50058"/>
        <dbReference type="ChEBI" id="CHEBI:57856"/>
        <dbReference type="ChEBI" id="CHEBI:57925"/>
        <dbReference type="ChEBI" id="CHEBI:59789"/>
        <dbReference type="ChEBI" id="CHEBI:183640"/>
        <dbReference type="EC" id="2.1.1.137"/>
    </reaction>
</comment>
<evidence type="ECO:0000313" key="11">
    <source>
        <dbReference type="Proteomes" id="UP000460298"/>
    </source>
</evidence>
<evidence type="ECO:0000256" key="3">
    <source>
        <dbReference type="ARBA" id="ARBA00034487"/>
    </source>
</evidence>
<evidence type="ECO:0000256" key="7">
    <source>
        <dbReference type="ARBA" id="ARBA00047943"/>
    </source>
</evidence>
<evidence type="ECO:0000256" key="5">
    <source>
        <dbReference type="ARBA" id="ARBA00034545"/>
    </source>
</evidence>
<dbReference type="SUPFAM" id="SSF53335">
    <property type="entry name" value="S-adenosyl-L-methionine-dependent methyltransferases"/>
    <property type="match status" value="1"/>
</dbReference>
<dbReference type="Gene3D" id="3.40.50.150">
    <property type="entry name" value="Vaccinia Virus protein VP39"/>
    <property type="match status" value="1"/>
</dbReference>
<dbReference type="NCBIfam" id="NF008823">
    <property type="entry name" value="PRK11873.1"/>
    <property type="match status" value="1"/>
</dbReference>
<dbReference type="InterPro" id="IPR029063">
    <property type="entry name" value="SAM-dependent_MTases_sf"/>
</dbReference>
<dbReference type="PANTHER" id="PTHR43675">
    <property type="entry name" value="ARSENITE METHYLTRANSFERASE"/>
    <property type="match status" value="1"/>
</dbReference>
<dbReference type="PANTHER" id="PTHR43675:SF8">
    <property type="entry name" value="ARSENITE METHYLTRANSFERASE"/>
    <property type="match status" value="1"/>
</dbReference>
<dbReference type="CDD" id="cd02440">
    <property type="entry name" value="AdoMet_MTases"/>
    <property type="match status" value="1"/>
</dbReference>
<evidence type="ECO:0000256" key="1">
    <source>
        <dbReference type="ARBA" id="ARBA00022679"/>
    </source>
</evidence>
<proteinExistence type="inferred from homology"/>
<evidence type="ECO:0000259" key="9">
    <source>
        <dbReference type="Pfam" id="PF13847"/>
    </source>
</evidence>
<dbReference type="GO" id="GO:0030791">
    <property type="term" value="F:arsenite methyltransferase activity"/>
    <property type="evidence" value="ECO:0007669"/>
    <property type="project" value="UniProtKB-EC"/>
</dbReference>
<dbReference type="Pfam" id="PF13847">
    <property type="entry name" value="Methyltransf_31"/>
    <property type="match status" value="1"/>
</dbReference>
<keyword evidence="1 10" id="KW-0808">Transferase</keyword>
<dbReference type="InterPro" id="IPR026669">
    <property type="entry name" value="Arsenite_MeTrfase-like"/>
</dbReference>
<keyword evidence="2" id="KW-0949">S-adenosyl-L-methionine</keyword>
<protein>
    <recommendedName>
        <fullName evidence="5">Arsenite methyltransferase</fullName>
        <ecNumber evidence="4">2.1.1.137</ecNumber>
    </recommendedName>
</protein>
<evidence type="ECO:0000256" key="4">
    <source>
        <dbReference type="ARBA" id="ARBA00034521"/>
    </source>
</evidence>
<dbReference type="InterPro" id="IPR025714">
    <property type="entry name" value="Methyltranfer_dom"/>
</dbReference>
<name>A0A833GYB2_9LEPT</name>
<dbReference type="GO" id="GO:0032259">
    <property type="term" value="P:methylation"/>
    <property type="evidence" value="ECO:0007669"/>
    <property type="project" value="UniProtKB-KW"/>
</dbReference>
<comment type="similarity">
    <text evidence="3">Belongs to the methyltransferase superfamily. Arsenite methyltransferase family.</text>
</comment>
<organism evidence="10 11">
    <name type="scientific">Leptonema illini</name>
    <dbReference type="NCBI Taxonomy" id="183"/>
    <lineage>
        <taxon>Bacteria</taxon>
        <taxon>Pseudomonadati</taxon>
        <taxon>Spirochaetota</taxon>
        <taxon>Spirochaetia</taxon>
        <taxon>Leptospirales</taxon>
        <taxon>Leptospiraceae</taxon>
        <taxon>Leptonema</taxon>
    </lineage>
</organism>
<keyword evidence="10" id="KW-0489">Methyltransferase</keyword>
<dbReference type="AlphaFoldDB" id="A0A833GYB2"/>
<comment type="catalytic activity">
    <reaction evidence="7">
        <text>arsenic triglutathione + 2 [thioredoxin]-dithiol + 2 S-adenosyl-L-methionine + H2O = dimethylarsinous acid + 2 [thioredoxin]-disulfide + 3 glutathione + 2 S-adenosyl-L-homocysteine + 2 H(+)</text>
        <dbReference type="Rhea" id="RHEA:69464"/>
        <dbReference type="Rhea" id="RHEA-COMP:10698"/>
        <dbReference type="Rhea" id="RHEA-COMP:10700"/>
        <dbReference type="ChEBI" id="CHEBI:15377"/>
        <dbReference type="ChEBI" id="CHEBI:15378"/>
        <dbReference type="ChEBI" id="CHEBI:23808"/>
        <dbReference type="ChEBI" id="CHEBI:29950"/>
        <dbReference type="ChEBI" id="CHEBI:50058"/>
        <dbReference type="ChEBI" id="CHEBI:57856"/>
        <dbReference type="ChEBI" id="CHEBI:57925"/>
        <dbReference type="ChEBI" id="CHEBI:59789"/>
        <dbReference type="ChEBI" id="CHEBI:183640"/>
        <dbReference type="EC" id="2.1.1.137"/>
    </reaction>
</comment>
<reference evidence="10 11" key="1">
    <citation type="submission" date="2019-10" db="EMBL/GenBank/DDBJ databases">
        <title>Extracellular Electron Transfer in a Candidatus Methanoperedens spp. Enrichment Culture.</title>
        <authorList>
            <person name="Berger S."/>
            <person name="Rangel Shaw D."/>
            <person name="Berben T."/>
            <person name="In 'T Zandt M."/>
            <person name="Frank J."/>
            <person name="Reimann J."/>
            <person name="Jetten M.S.M."/>
            <person name="Welte C.U."/>
        </authorList>
    </citation>
    <scope>NUCLEOTIDE SEQUENCE [LARGE SCALE GENOMIC DNA]</scope>
    <source>
        <strain evidence="10">SB12</strain>
    </source>
</reference>
<comment type="caution">
    <text evidence="10">The sequence shown here is derived from an EMBL/GenBank/DDBJ whole genome shotgun (WGS) entry which is preliminary data.</text>
</comment>
<evidence type="ECO:0000256" key="8">
    <source>
        <dbReference type="ARBA" id="ARBA00048428"/>
    </source>
</evidence>
<dbReference type="Proteomes" id="UP000460298">
    <property type="component" value="Unassembled WGS sequence"/>
</dbReference>